<proteinExistence type="predicted"/>
<feature type="chain" id="PRO_5043528524" evidence="1">
    <location>
        <begin position="22"/>
        <end position="181"/>
    </location>
</feature>
<feature type="signal peptide" evidence="1">
    <location>
        <begin position="1"/>
        <end position="21"/>
    </location>
</feature>
<dbReference type="AlphaFoldDB" id="A0AAV4BCD4"/>
<keyword evidence="1" id="KW-0732">Signal</keyword>
<sequence length="181" mass="19871">MPFVGVFIYFSLVNTILSVSAENTTAKANAASHQPTAFEPALLPFAHASMEFDPLIFPFGSEDIEMPSEMSPSMTAEDDIATTAYVSTVTEDSIAEFGSSIPTPSLSHDETLRVNINPCLDSATVQQVQELLTEFQDILTSLPGLTTTIHHVIRLSTNEIIRIKPYPLPFASQEFLKTEIY</sequence>
<evidence type="ECO:0000313" key="2">
    <source>
        <dbReference type="EMBL" id="GFO17213.1"/>
    </source>
</evidence>
<reference evidence="2 3" key="1">
    <citation type="journal article" date="2021" name="Elife">
        <title>Chloroplast acquisition without the gene transfer in kleptoplastic sea slugs, Plakobranchus ocellatus.</title>
        <authorList>
            <person name="Maeda T."/>
            <person name="Takahashi S."/>
            <person name="Yoshida T."/>
            <person name="Shimamura S."/>
            <person name="Takaki Y."/>
            <person name="Nagai Y."/>
            <person name="Toyoda A."/>
            <person name="Suzuki Y."/>
            <person name="Arimoto A."/>
            <person name="Ishii H."/>
            <person name="Satoh N."/>
            <person name="Nishiyama T."/>
            <person name="Hasebe M."/>
            <person name="Maruyama T."/>
            <person name="Minagawa J."/>
            <person name="Obokata J."/>
            <person name="Shigenobu S."/>
        </authorList>
    </citation>
    <scope>NUCLEOTIDE SEQUENCE [LARGE SCALE GENOMIC DNA]</scope>
</reference>
<dbReference type="EMBL" id="BLXT01004736">
    <property type="protein sequence ID" value="GFO17213.1"/>
    <property type="molecule type" value="Genomic_DNA"/>
</dbReference>
<keyword evidence="3" id="KW-1185">Reference proteome</keyword>
<evidence type="ECO:0000256" key="1">
    <source>
        <dbReference type="SAM" id="SignalP"/>
    </source>
</evidence>
<gene>
    <name evidence="2" type="ORF">PoB_004371800</name>
</gene>
<accession>A0AAV4BCD4</accession>
<evidence type="ECO:0000313" key="3">
    <source>
        <dbReference type="Proteomes" id="UP000735302"/>
    </source>
</evidence>
<comment type="caution">
    <text evidence="2">The sequence shown here is derived from an EMBL/GenBank/DDBJ whole genome shotgun (WGS) entry which is preliminary data.</text>
</comment>
<protein>
    <submittedName>
        <fullName evidence="2">Uncharacterized protein</fullName>
    </submittedName>
</protein>
<organism evidence="2 3">
    <name type="scientific">Plakobranchus ocellatus</name>
    <dbReference type="NCBI Taxonomy" id="259542"/>
    <lineage>
        <taxon>Eukaryota</taxon>
        <taxon>Metazoa</taxon>
        <taxon>Spiralia</taxon>
        <taxon>Lophotrochozoa</taxon>
        <taxon>Mollusca</taxon>
        <taxon>Gastropoda</taxon>
        <taxon>Heterobranchia</taxon>
        <taxon>Euthyneura</taxon>
        <taxon>Panpulmonata</taxon>
        <taxon>Sacoglossa</taxon>
        <taxon>Placobranchoidea</taxon>
        <taxon>Plakobranchidae</taxon>
        <taxon>Plakobranchus</taxon>
    </lineage>
</organism>
<name>A0AAV4BCD4_9GAST</name>
<dbReference type="Proteomes" id="UP000735302">
    <property type="component" value="Unassembled WGS sequence"/>
</dbReference>